<dbReference type="InterPro" id="IPR003439">
    <property type="entry name" value="ABC_transporter-like_ATP-bd"/>
</dbReference>
<dbReference type="EMBL" id="VUMY01000020">
    <property type="protein sequence ID" value="MST50459.1"/>
    <property type="molecule type" value="Genomic_DNA"/>
</dbReference>
<keyword evidence="2" id="KW-0067">ATP-binding</keyword>
<dbReference type="GO" id="GO:0022857">
    <property type="term" value="F:transmembrane transporter activity"/>
    <property type="evidence" value="ECO:0007669"/>
    <property type="project" value="TreeGrafter"/>
</dbReference>
<dbReference type="InterPro" id="IPR015854">
    <property type="entry name" value="ABC_transpr_LolD-like"/>
</dbReference>
<sequence>MGPVYARSRCLSVGAPVNRLGLSQIVHEKVFTLSGGEQQRVALARCILKPGRLILADEPTGALDPKLANVVLREILQLQHEYHKSLIVVTHDRNVADACDLEVQLSPLD</sequence>
<protein>
    <submittedName>
        <fullName evidence="2">ATP-binding cassette domain-containing protein</fullName>
    </submittedName>
</protein>
<dbReference type="PANTHER" id="PTHR24220">
    <property type="entry name" value="IMPORT ATP-BINDING PROTEIN"/>
    <property type="match status" value="1"/>
</dbReference>
<evidence type="ECO:0000313" key="3">
    <source>
        <dbReference type="Proteomes" id="UP000442535"/>
    </source>
</evidence>
<keyword evidence="2" id="KW-0547">Nucleotide-binding</keyword>
<feature type="domain" description="ABC transporter" evidence="1">
    <location>
        <begin position="18"/>
        <end position="60"/>
    </location>
</feature>
<dbReference type="Gene3D" id="3.40.50.300">
    <property type="entry name" value="P-loop containing nucleotide triphosphate hydrolases"/>
    <property type="match status" value="1"/>
</dbReference>
<dbReference type="PANTHER" id="PTHR24220:SF86">
    <property type="entry name" value="ABC TRANSPORTER ABCH.1"/>
    <property type="match status" value="1"/>
</dbReference>
<dbReference type="InterPro" id="IPR027417">
    <property type="entry name" value="P-loop_NTPase"/>
</dbReference>
<dbReference type="GO" id="GO:0005886">
    <property type="term" value="C:plasma membrane"/>
    <property type="evidence" value="ECO:0007669"/>
    <property type="project" value="TreeGrafter"/>
</dbReference>
<evidence type="ECO:0000313" key="2">
    <source>
        <dbReference type="EMBL" id="MST50459.1"/>
    </source>
</evidence>
<evidence type="ECO:0000259" key="1">
    <source>
        <dbReference type="Pfam" id="PF00005"/>
    </source>
</evidence>
<dbReference type="SUPFAM" id="SSF52540">
    <property type="entry name" value="P-loop containing nucleoside triphosphate hydrolases"/>
    <property type="match status" value="1"/>
</dbReference>
<accession>A0A7K0K4U3</accession>
<organism evidence="2 3">
    <name type="scientific">Mobiluncus porci</name>
    <dbReference type="NCBI Taxonomy" id="2652278"/>
    <lineage>
        <taxon>Bacteria</taxon>
        <taxon>Bacillati</taxon>
        <taxon>Actinomycetota</taxon>
        <taxon>Actinomycetes</taxon>
        <taxon>Actinomycetales</taxon>
        <taxon>Actinomycetaceae</taxon>
        <taxon>Mobiluncus</taxon>
    </lineage>
</organism>
<keyword evidence="3" id="KW-1185">Reference proteome</keyword>
<dbReference type="GO" id="GO:0005524">
    <property type="term" value="F:ATP binding"/>
    <property type="evidence" value="ECO:0007669"/>
    <property type="project" value="UniProtKB-KW"/>
</dbReference>
<reference evidence="2 3" key="1">
    <citation type="submission" date="2019-08" db="EMBL/GenBank/DDBJ databases">
        <title>In-depth cultivation of the pig gut microbiome towards novel bacterial diversity and tailored functional studies.</title>
        <authorList>
            <person name="Wylensek D."/>
            <person name="Hitch T.C.A."/>
            <person name="Clavel T."/>
        </authorList>
    </citation>
    <scope>NUCLEOTIDE SEQUENCE [LARGE SCALE GENOMIC DNA]</scope>
    <source>
        <strain evidence="2 3">RF-GAM-744-WT-7</strain>
    </source>
</reference>
<proteinExistence type="predicted"/>
<comment type="caution">
    <text evidence="2">The sequence shown here is derived from an EMBL/GenBank/DDBJ whole genome shotgun (WGS) entry which is preliminary data.</text>
</comment>
<gene>
    <name evidence="2" type="ORF">FYJ63_09535</name>
</gene>
<dbReference type="GO" id="GO:0016887">
    <property type="term" value="F:ATP hydrolysis activity"/>
    <property type="evidence" value="ECO:0007669"/>
    <property type="project" value="InterPro"/>
</dbReference>
<dbReference type="Proteomes" id="UP000442535">
    <property type="component" value="Unassembled WGS sequence"/>
</dbReference>
<dbReference type="AlphaFoldDB" id="A0A7K0K4U3"/>
<dbReference type="Pfam" id="PF00005">
    <property type="entry name" value="ABC_tran"/>
    <property type="match status" value="1"/>
</dbReference>
<name>A0A7K0K4U3_9ACTO</name>